<dbReference type="Pfam" id="PF03682">
    <property type="entry name" value="UPF0158"/>
    <property type="match status" value="1"/>
</dbReference>
<keyword evidence="2" id="KW-1185">Reference proteome</keyword>
<comment type="caution">
    <text evidence="1">The sequence shown here is derived from an EMBL/GenBank/DDBJ whole genome shotgun (WGS) entry which is preliminary data.</text>
</comment>
<dbReference type="InterPro" id="IPR005361">
    <property type="entry name" value="UPF0158"/>
</dbReference>
<proteinExistence type="predicted"/>
<protein>
    <recommendedName>
        <fullName evidence="3">DUF2017 family protein</fullName>
    </recommendedName>
</protein>
<dbReference type="EMBL" id="JAVDYI010000001">
    <property type="protein sequence ID" value="MDR7358998.1"/>
    <property type="molecule type" value="Genomic_DNA"/>
</dbReference>
<evidence type="ECO:0000313" key="1">
    <source>
        <dbReference type="EMBL" id="MDR7358998.1"/>
    </source>
</evidence>
<gene>
    <name evidence="1" type="ORF">J2S64_002689</name>
</gene>
<dbReference type="Proteomes" id="UP001183817">
    <property type="component" value="Unassembled WGS sequence"/>
</dbReference>
<accession>A0ABU2BK64</accession>
<evidence type="ECO:0000313" key="2">
    <source>
        <dbReference type="Proteomes" id="UP001183817"/>
    </source>
</evidence>
<evidence type="ECO:0008006" key="3">
    <source>
        <dbReference type="Google" id="ProtNLM"/>
    </source>
</evidence>
<sequence length="148" mass="17262">MLKLEDLDLDMIAMAMQDDGSMGVEYYLNTLTGELVMAGLDDDDLEVDPEELEDEKYAGVDRIESYESYQHMEDFTRSLPEGEVRAKLEQTLIRSKPFRHFKDVLGFFPEEREAWYRFKDEAMRRVVIEWLVGIEAVEDPDPAGTREK</sequence>
<name>A0ABU2BK64_9MICC</name>
<dbReference type="RefSeq" id="WP_310291166.1">
    <property type="nucleotide sequence ID" value="NZ_BAAAWO010000001.1"/>
</dbReference>
<organism evidence="1 2">
    <name type="scientific">Paeniglutamicibacter sulfureus</name>
    <dbReference type="NCBI Taxonomy" id="43666"/>
    <lineage>
        <taxon>Bacteria</taxon>
        <taxon>Bacillati</taxon>
        <taxon>Actinomycetota</taxon>
        <taxon>Actinomycetes</taxon>
        <taxon>Micrococcales</taxon>
        <taxon>Micrococcaceae</taxon>
        <taxon>Paeniglutamicibacter</taxon>
    </lineage>
</organism>
<reference evidence="1 2" key="1">
    <citation type="submission" date="2023-07" db="EMBL/GenBank/DDBJ databases">
        <title>Sequencing the genomes of 1000 actinobacteria strains.</title>
        <authorList>
            <person name="Klenk H.-P."/>
        </authorList>
    </citation>
    <scope>NUCLEOTIDE SEQUENCE [LARGE SCALE GENOMIC DNA]</scope>
    <source>
        <strain evidence="1 2">DSM 20167</strain>
    </source>
</reference>